<dbReference type="PROSITE" id="PS50109">
    <property type="entry name" value="HIS_KIN"/>
    <property type="match status" value="1"/>
</dbReference>
<protein>
    <recommendedName>
        <fullName evidence="2">histidine kinase</fullName>
        <ecNumber evidence="2">2.7.13.3</ecNumber>
    </recommendedName>
</protein>
<sequence length="690" mass="77421">MKHRLLFLCWWAMLLTGTARAQSPQTKALHQALAQATADTSRVLLLADLSASYRYSRLDSVQYYARQGLRLAQQLSYPKGEGRCLSRIGMLLGEWGNLPQALRVNLQALRLNEAGHDQEGTARTLNQTGLLYYALDDGQPALDYFFQAQRIYEKGIGDDSQLISVLTNIGTSYMLLNRLDAAELFLRRAYGLTVRSRTVGHSCWGTPLPYVLREMGLLASMRNQPDKAMRYYHLSAQAAVPENDRRSQSRAYQYLAELYQLRQQPDSSIYYARKALAVGQSLPFMVGVMRNSNLLAALFTNRGQNDSTLKYMRIMVAAADSLHNPQRIKQLDAIGFAEQQRLQLLEERQAQLQQHIRVAVLVAVVSVLALATLLLWRRNRVQRLANHRLQGLNAKISRQASELTQQRDELGRTLQELKIAQSQLVLRERMAALGDLMNGVAQEVRHPVQRVRELAGISEQLCQELRGEFSRCATYLEDGEYLDEMLQNLAQHQTNIVQAGQRADVIVRGMLEYASAQPGPRQPTALNGFAEDYLRITYHDLRAKHRYLAVALFFELDPAVGSVPVVRHDLGRALIGLFANAFYAVQQRQQQLPGEEYVPQVKLSTKRTAGQVEIRVRDNGPGIPAADLPNIFQRFFTTKPAGEGTGLGLSLSYDIITRGHGGTLTVESEVGECTEFCVTLPDAEMNPAQP</sequence>
<evidence type="ECO:0000256" key="5">
    <source>
        <dbReference type="SAM" id="SignalP"/>
    </source>
</evidence>
<dbReference type="PRINTS" id="PR00344">
    <property type="entry name" value="BCTRLSENSOR"/>
</dbReference>
<evidence type="ECO:0000313" key="8">
    <source>
        <dbReference type="Proteomes" id="UP000829925"/>
    </source>
</evidence>
<gene>
    <name evidence="7" type="ORF">MUN82_01450</name>
</gene>
<dbReference type="Proteomes" id="UP000829925">
    <property type="component" value="Chromosome"/>
</dbReference>
<dbReference type="SUPFAM" id="SSF48452">
    <property type="entry name" value="TPR-like"/>
    <property type="match status" value="1"/>
</dbReference>
<dbReference type="PANTHER" id="PTHR43065">
    <property type="entry name" value="SENSOR HISTIDINE KINASE"/>
    <property type="match status" value="1"/>
</dbReference>
<dbReference type="InterPro" id="IPR011990">
    <property type="entry name" value="TPR-like_helical_dom_sf"/>
</dbReference>
<dbReference type="SUPFAM" id="SSF55874">
    <property type="entry name" value="ATPase domain of HSP90 chaperone/DNA topoisomerase II/histidine kinase"/>
    <property type="match status" value="1"/>
</dbReference>
<dbReference type="SMART" id="SM00387">
    <property type="entry name" value="HATPase_c"/>
    <property type="match status" value="1"/>
</dbReference>
<dbReference type="RefSeq" id="WP_245094232.1">
    <property type="nucleotide sequence ID" value="NZ_CP095053.1"/>
</dbReference>
<dbReference type="Gene3D" id="1.25.40.10">
    <property type="entry name" value="Tetratricopeptide repeat domain"/>
    <property type="match status" value="2"/>
</dbReference>
<keyword evidence="7" id="KW-0067">ATP-binding</keyword>
<dbReference type="Gene3D" id="3.30.565.10">
    <property type="entry name" value="Histidine kinase-like ATPase, C-terminal domain"/>
    <property type="match status" value="1"/>
</dbReference>
<proteinExistence type="predicted"/>
<dbReference type="AlphaFoldDB" id="A0A8T9SUK0"/>
<dbReference type="InterPro" id="IPR005467">
    <property type="entry name" value="His_kinase_dom"/>
</dbReference>
<name>A0A8T9SUK0_9BACT</name>
<evidence type="ECO:0000256" key="2">
    <source>
        <dbReference type="ARBA" id="ARBA00012438"/>
    </source>
</evidence>
<keyword evidence="3" id="KW-0175">Coiled coil</keyword>
<keyword evidence="7" id="KW-0547">Nucleotide-binding</keyword>
<comment type="catalytic activity">
    <reaction evidence="1">
        <text>ATP + protein L-histidine = ADP + protein N-phospho-L-histidine.</text>
        <dbReference type="EC" id="2.7.13.3"/>
    </reaction>
</comment>
<keyword evidence="5" id="KW-0732">Signal</keyword>
<feature type="chain" id="PRO_5035861726" description="histidine kinase" evidence="5">
    <location>
        <begin position="22"/>
        <end position="690"/>
    </location>
</feature>
<organism evidence="7 8">
    <name type="scientific">Hymenobacter aerilatus</name>
    <dbReference type="NCBI Taxonomy" id="2932251"/>
    <lineage>
        <taxon>Bacteria</taxon>
        <taxon>Pseudomonadati</taxon>
        <taxon>Bacteroidota</taxon>
        <taxon>Cytophagia</taxon>
        <taxon>Cytophagales</taxon>
        <taxon>Hymenobacteraceae</taxon>
        <taxon>Hymenobacter</taxon>
    </lineage>
</organism>
<feature type="domain" description="Histidine kinase" evidence="6">
    <location>
        <begin position="439"/>
        <end position="684"/>
    </location>
</feature>
<evidence type="ECO:0000256" key="3">
    <source>
        <dbReference type="SAM" id="Coils"/>
    </source>
</evidence>
<dbReference type="GO" id="GO:0004673">
    <property type="term" value="F:protein histidine kinase activity"/>
    <property type="evidence" value="ECO:0007669"/>
    <property type="project" value="UniProtKB-EC"/>
</dbReference>
<feature type="coiled-coil region" evidence="3">
    <location>
        <begin position="389"/>
        <end position="420"/>
    </location>
</feature>
<dbReference type="EMBL" id="CP095053">
    <property type="protein sequence ID" value="UOR05778.1"/>
    <property type="molecule type" value="Genomic_DNA"/>
</dbReference>
<dbReference type="Pfam" id="PF02518">
    <property type="entry name" value="HATPase_c"/>
    <property type="match status" value="1"/>
</dbReference>
<dbReference type="KEGG" id="haei:MUN82_01450"/>
<dbReference type="PANTHER" id="PTHR43065:SF42">
    <property type="entry name" value="TWO-COMPONENT SENSOR PPRA"/>
    <property type="match status" value="1"/>
</dbReference>
<dbReference type="SMART" id="SM00028">
    <property type="entry name" value="TPR"/>
    <property type="match status" value="5"/>
</dbReference>
<keyword evidence="4" id="KW-0472">Membrane</keyword>
<reference evidence="7 8" key="1">
    <citation type="submission" date="2022-04" db="EMBL/GenBank/DDBJ databases">
        <title>Hymenobacter sp. isolated from the air.</title>
        <authorList>
            <person name="Won M."/>
            <person name="Lee C.-M."/>
            <person name="Woen H.-Y."/>
            <person name="Kwon S.-W."/>
        </authorList>
    </citation>
    <scope>NUCLEOTIDE SEQUENCE [LARGE SCALE GENOMIC DNA]</scope>
    <source>
        <strain evidence="8">5413 J-13</strain>
    </source>
</reference>
<dbReference type="InterPro" id="IPR019734">
    <property type="entry name" value="TPR_rpt"/>
</dbReference>
<evidence type="ECO:0000256" key="4">
    <source>
        <dbReference type="SAM" id="Phobius"/>
    </source>
</evidence>
<keyword evidence="4" id="KW-0812">Transmembrane</keyword>
<evidence type="ECO:0000313" key="7">
    <source>
        <dbReference type="EMBL" id="UOR05778.1"/>
    </source>
</evidence>
<dbReference type="EC" id="2.7.13.3" evidence="2"/>
<evidence type="ECO:0000256" key="1">
    <source>
        <dbReference type="ARBA" id="ARBA00000085"/>
    </source>
</evidence>
<accession>A0A8T9SUK0</accession>
<feature type="signal peptide" evidence="5">
    <location>
        <begin position="1"/>
        <end position="21"/>
    </location>
</feature>
<evidence type="ECO:0000259" key="6">
    <source>
        <dbReference type="PROSITE" id="PS50109"/>
    </source>
</evidence>
<dbReference type="Gene3D" id="1.10.287.130">
    <property type="match status" value="1"/>
</dbReference>
<keyword evidence="8" id="KW-1185">Reference proteome</keyword>
<keyword evidence="4" id="KW-1133">Transmembrane helix</keyword>
<dbReference type="GO" id="GO:0005524">
    <property type="term" value="F:ATP binding"/>
    <property type="evidence" value="ECO:0007669"/>
    <property type="project" value="UniProtKB-KW"/>
</dbReference>
<feature type="transmembrane region" description="Helical" evidence="4">
    <location>
        <begin position="356"/>
        <end position="376"/>
    </location>
</feature>
<dbReference type="InterPro" id="IPR036890">
    <property type="entry name" value="HATPase_C_sf"/>
</dbReference>
<dbReference type="InterPro" id="IPR003594">
    <property type="entry name" value="HATPase_dom"/>
</dbReference>
<dbReference type="InterPro" id="IPR004358">
    <property type="entry name" value="Sig_transdc_His_kin-like_C"/>
</dbReference>